<organism evidence="2 3">
    <name type="scientific">Haliaeetus albicilla</name>
    <name type="common">White-tailed sea-eagle</name>
    <name type="synonym">Falco albicilla</name>
    <dbReference type="NCBI Taxonomy" id="8969"/>
    <lineage>
        <taxon>Eukaryota</taxon>
        <taxon>Metazoa</taxon>
        <taxon>Chordata</taxon>
        <taxon>Craniata</taxon>
        <taxon>Vertebrata</taxon>
        <taxon>Euteleostomi</taxon>
        <taxon>Archelosauria</taxon>
        <taxon>Archosauria</taxon>
        <taxon>Dinosauria</taxon>
        <taxon>Saurischia</taxon>
        <taxon>Theropoda</taxon>
        <taxon>Coelurosauria</taxon>
        <taxon>Aves</taxon>
        <taxon>Neognathae</taxon>
        <taxon>Neoaves</taxon>
        <taxon>Telluraves</taxon>
        <taxon>Accipitrimorphae</taxon>
        <taxon>Accipitriformes</taxon>
        <taxon>Accipitridae</taxon>
        <taxon>Accipitrinae</taxon>
        <taxon>Haliaeetus</taxon>
    </lineage>
</organism>
<gene>
    <name evidence="2" type="ORF">N329_10040</name>
</gene>
<dbReference type="EMBL" id="KK656502">
    <property type="protein sequence ID" value="KFQ05262.1"/>
    <property type="molecule type" value="Genomic_DNA"/>
</dbReference>
<protein>
    <submittedName>
        <fullName evidence="2">Uncharacterized protein</fullName>
    </submittedName>
</protein>
<evidence type="ECO:0000313" key="3">
    <source>
        <dbReference type="Proteomes" id="UP000054379"/>
    </source>
</evidence>
<name>A0A091PBG8_HALAL</name>
<evidence type="ECO:0000256" key="1">
    <source>
        <dbReference type="SAM" id="MobiDB-lite"/>
    </source>
</evidence>
<feature type="region of interest" description="Disordered" evidence="1">
    <location>
        <begin position="1"/>
        <end position="51"/>
    </location>
</feature>
<evidence type="ECO:0000313" key="2">
    <source>
        <dbReference type="EMBL" id="KFQ05262.1"/>
    </source>
</evidence>
<sequence length="51" mass="5880">PRQDQVGPEEDRDHLHHPQDDAREADGHESPWVLSLGVQSGLEEDRDHLHH</sequence>
<feature type="non-terminal residue" evidence="2">
    <location>
        <position position="1"/>
    </location>
</feature>
<dbReference type="AlphaFoldDB" id="A0A091PBG8"/>
<proteinExistence type="predicted"/>
<reference evidence="2 3" key="1">
    <citation type="submission" date="2014-04" db="EMBL/GenBank/DDBJ databases">
        <title>Genome evolution of avian class.</title>
        <authorList>
            <person name="Zhang G."/>
            <person name="Li C."/>
        </authorList>
    </citation>
    <scope>NUCLEOTIDE SEQUENCE [LARGE SCALE GENOMIC DNA]</scope>
    <source>
        <strain evidence="2">BGI_N329</strain>
    </source>
</reference>
<feature type="compositionally biased region" description="Basic and acidic residues" evidence="1">
    <location>
        <begin position="1"/>
        <end position="29"/>
    </location>
</feature>
<dbReference type="Proteomes" id="UP000054379">
    <property type="component" value="Unassembled WGS sequence"/>
</dbReference>
<feature type="non-terminal residue" evidence="2">
    <location>
        <position position="51"/>
    </location>
</feature>
<accession>A0A091PBG8</accession>